<dbReference type="AlphaFoldDB" id="A0A392TXB0"/>
<protein>
    <submittedName>
        <fullName evidence="2">Uncharacterized protein</fullName>
    </submittedName>
</protein>
<feature type="compositionally biased region" description="Basic and acidic residues" evidence="1">
    <location>
        <begin position="1"/>
        <end position="25"/>
    </location>
</feature>
<organism evidence="2 3">
    <name type="scientific">Trifolium medium</name>
    <dbReference type="NCBI Taxonomy" id="97028"/>
    <lineage>
        <taxon>Eukaryota</taxon>
        <taxon>Viridiplantae</taxon>
        <taxon>Streptophyta</taxon>
        <taxon>Embryophyta</taxon>
        <taxon>Tracheophyta</taxon>
        <taxon>Spermatophyta</taxon>
        <taxon>Magnoliopsida</taxon>
        <taxon>eudicotyledons</taxon>
        <taxon>Gunneridae</taxon>
        <taxon>Pentapetalae</taxon>
        <taxon>rosids</taxon>
        <taxon>fabids</taxon>
        <taxon>Fabales</taxon>
        <taxon>Fabaceae</taxon>
        <taxon>Papilionoideae</taxon>
        <taxon>50 kb inversion clade</taxon>
        <taxon>NPAAA clade</taxon>
        <taxon>Hologalegina</taxon>
        <taxon>IRL clade</taxon>
        <taxon>Trifolieae</taxon>
        <taxon>Trifolium</taxon>
    </lineage>
</organism>
<accession>A0A392TXB0</accession>
<evidence type="ECO:0000313" key="3">
    <source>
        <dbReference type="Proteomes" id="UP000265520"/>
    </source>
</evidence>
<proteinExistence type="predicted"/>
<evidence type="ECO:0000313" key="2">
    <source>
        <dbReference type="EMBL" id="MCI65538.1"/>
    </source>
</evidence>
<feature type="non-terminal residue" evidence="2">
    <location>
        <position position="1"/>
    </location>
</feature>
<keyword evidence="3" id="KW-1185">Reference proteome</keyword>
<sequence length="84" mass="10000">EKRKREEEEKKRIEEEEKKRLEDQQKQISVNIAPEDKGKQVVESEPHPLVLVLQENFEAHQVEQEKLKEEVKNLSEGQQNVIKN</sequence>
<feature type="non-terminal residue" evidence="2">
    <location>
        <position position="84"/>
    </location>
</feature>
<dbReference type="EMBL" id="LXQA010677626">
    <property type="protein sequence ID" value="MCI65538.1"/>
    <property type="molecule type" value="Genomic_DNA"/>
</dbReference>
<name>A0A392TXB0_9FABA</name>
<comment type="caution">
    <text evidence="2">The sequence shown here is derived from an EMBL/GenBank/DDBJ whole genome shotgun (WGS) entry which is preliminary data.</text>
</comment>
<dbReference type="Proteomes" id="UP000265520">
    <property type="component" value="Unassembled WGS sequence"/>
</dbReference>
<evidence type="ECO:0000256" key="1">
    <source>
        <dbReference type="SAM" id="MobiDB-lite"/>
    </source>
</evidence>
<feature type="region of interest" description="Disordered" evidence="1">
    <location>
        <begin position="1"/>
        <end position="29"/>
    </location>
</feature>
<reference evidence="2 3" key="1">
    <citation type="journal article" date="2018" name="Front. Plant Sci.">
        <title>Red Clover (Trifolium pratense) and Zigzag Clover (T. medium) - A Picture of Genomic Similarities and Differences.</title>
        <authorList>
            <person name="Dluhosova J."/>
            <person name="Istvanek J."/>
            <person name="Nedelnik J."/>
            <person name="Repkova J."/>
        </authorList>
    </citation>
    <scope>NUCLEOTIDE SEQUENCE [LARGE SCALE GENOMIC DNA]</scope>
    <source>
        <strain evidence="3">cv. 10/8</strain>
        <tissue evidence="2">Leaf</tissue>
    </source>
</reference>